<dbReference type="SUPFAM" id="SSF56317">
    <property type="entry name" value="Carbon-nitrogen hydrolase"/>
    <property type="match status" value="1"/>
</dbReference>
<evidence type="ECO:0000259" key="1">
    <source>
        <dbReference type="PROSITE" id="PS50263"/>
    </source>
</evidence>
<feature type="domain" description="CN hydrolase" evidence="1">
    <location>
        <begin position="4"/>
        <end position="244"/>
    </location>
</feature>
<name>A0AAX4NGP9_9ARCH</name>
<evidence type="ECO:0000313" key="2">
    <source>
        <dbReference type="EMBL" id="WYY00657.1"/>
    </source>
</evidence>
<dbReference type="CDD" id="cd07581">
    <property type="entry name" value="nitrilase_3"/>
    <property type="match status" value="1"/>
</dbReference>
<dbReference type="InterPro" id="IPR003010">
    <property type="entry name" value="C-N_Hydrolase"/>
</dbReference>
<sequence>MAHVKVSIVQMGSTGSKEDNLKKSLDILESLKNEKTDLVVFPEYQMYIPDYSNPRGIVKESENISGNFVSAIASSAKKNRIRVLMNMAESNGNNVKPYNTSVFIDDMGFVAGIYRKTHLFDAYSSKESNVYDFGLNGYLAFTSENFTLGTLICYDLRFPEPARMLRLLGSDILSYQAGWFKGERKLDHWKTLIRARAIENGSFVIASSNCNEQFIGHSMAVSPWGDVIAEAEEEETVLNVDLDMGIVKEYAESVPLLKERRRDLYTIEGL</sequence>
<dbReference type="Proteomes" id="UP001451606">
    <property type="component" value="Chromosome"/>
</dbReference>
<dbReference type="RefSeq" id="WP_393970991.1">
    <property type="nucleotide sequence ID" value="NZ_CP133772.1"/>
</dbReference>
<keyword evidence="2" id="KW-0378">Hydrolase</keyword>
<dbReference type="GeneID" id="95967975"/>
<dbReference type="PANTHER" id="PTHR23088:SF27">
    <property type="entry name" value="DEAMINATED GLUTATHIONE AMIDASE"/>
    <property type="match status" value="1"/>
</dbReference>
<gene>
    <name evidence="2" type="ORF">OXIME_001238</name>
</gene>
<dbReference type="GO" id="GO:0016787">
    <property type="term" value="F:hydrolase activity"/>
    <property type="evidence" value="ECO:0007669"/>
    <property type="project" value="UniProtKB-KW"/>
</dbReference>
<dbReference type="InterPro" id="IPR036526">
    <property type="entry name" value="C-N_Hydrolase_sf"/>
</dbReference>
<dbReference type="Pfam" id="PF00795">
    <property type="entry name" value="CN_hydrolase"/>
    <property type="match status" value="1"/>
</dbReference>
<protein>
    <submittedName>
        <fullName evidence="2">Carbon-nitrogen hydrolase family protein</fullName>
    </submittedName>
</protein>
<keyword evidence="3" id="KW-1185">Reference proteome</keyword>
<dbReference type="PROSITE" id="PS01227">
    <property type="entry name" value="UPF0012"/>
    <property type="match status" value="1"/>
</dbReference>
<dbReference type="InterPro" id="IPR001110">
    <property type="entry name" value="UPF0012_CS"/>
</dbReference>
<dbReference type="AlphaFoldDB" id="A0AAX4NGP9"/>
<dbReference type="EMBL" id="CP133772">
    <property type="protein sequence ID" value="WYY00657.1"/>
    <property type="molecule type" value="Genomic_DNA"/>
</dbReference>
<dbReference type="Gene3D" id="3.60.110.10">
    <property type="entry name" value="Carbon-nitrogen hydrolase"/>
    <property type="match status" value="1"/>
</dbReference>
<accession>A0AAX4NGP9</accession>
<dbReference type="PANTHER" id="PTHR23088">
    <property type="entry name" value="NITRILASE-RELATED"/>
    <property type="match status" value="1"/>
</dbReference>
<dbReference type="PROSITE" id="PS50263">
    <property type="entry name" value="CN_HYDROLASE"/>
    <property type="match status" value="1"/>
</dbReference>
<evidence type="ECO:0000313" key="3">
    <source>
        <dbReference type="Proteomes" id="UP001451606"/>
    </source>
</evidence>
<reference evidence="2 3" key="1">
    <citation type="submission" date="2023-09" db="EMBL/GenBank/DDBJ databases">
        <authorList>
            <person name="Golyshina O.V."/>
            <person name="Lunev E.A."/>
            <person name="Bargiela R."/>
            <person name="Gaines M.C."/>
            <person name="Daum B."/>
            <person name="Bale N.J."/>
            <person name="Koenen M."/>
            <person name="Sinninghe Damst J.S."/>
            <person name="Yakimov M."/>
            <person name="Golyshin P.N."/>
        </authorList>
    </citation>
    <scope>NUCLEOTIDE SEQUENCE [LARGE SCALE GENOMIC DNA]</scope>
    <source>
        <strain evidence="2 3">M1</strain>
    </source>
</reference>
<proteinExistence type="predicted"/>
<organism evidence="2 3">
    <name type="scientific">Oxyplasma meridianum</name>
    <dbReference type="NCBI Taxonomy" id="3073602"/>
    <lineage>
        <taxon>Archaea</taxon>
        <taxon>Methanobacteriati</taxon>
        <taxon>Thermoplasmatota</taxon>
        <taxon>Thermoplasmata</taxon>
        <taxon>Thermoplasmatales</taxon>
        <taxon>Thermoplasmataceae</taxon>
        <taxon>Oxyplasma</taxon>
    </lineage>
</organism>
<dbReference type="KEGG" id="omr:OXIME_001238"/>